<dbReference type="OrthoDB" id="3945550at2759"/>
<dbReference type="InterPro" id="IPR000917">
    <property type="entry name" value="Sulfatase_N"/>
</dbReference>
<evidence type="ECO:0000256" key="1">
    <source>
        <dbReference type="ARBA" id="ARBA00008779"/>
    </source>
</evidence>
<dbReference type="Proteomes" id="UP000277212">
    <property type="component" value="Unassembled WGS sequence"/>
</dbReference>
<evidence type="ECO:0000313" key="3">
    <source>
        <dbReference type="EMBL" id="RMJ17613.1"/>
    </source>
</evidence>
<evidence type="ECO:0000313" key="4">
    <source>
        <dbReference type="Proteomes" id="UP000277212"/>
    </source>
</evidence>
<dbReference type="EMBL" id="NKUJ01000030">
    <property type="protein sequence ID" value="RMJ17613.1"/>
    <property type="molecule type" value="Genomic_DNA"/>
</dbReference>
<dbReference type="SUPFAM" id="SSF53649">
    <property type="entry name" value="Alkaline phosphatase-like"/>
    <property type="match status" value="1"/>
</dbReference>
<gene>
    <name evidence="3" type="ORF">CDV36_002771</name>
</gene>
<dbReference type="Gene3D" id="3.40.720.10">
    <property type="entry name" value="Alkaline Phosphatase, subunit A"/>
    <property type="match status" value="1"/>
</dbReference>
<proteinExistence type="inferred from homology"/>
<feature type="domain" description="Sulfatase N-terminal" evidence="2">
    <location>
        <begin position="632"/>
        <end position="887"/>
    </location>
</feature>
<comment type="caution">
    <text evidence="3">The sequence shown here is derived from an EMBL/GenBank/DDBJ whole genome shotgun (WGS) entry which is preliminary data.</text>
</comment>
<reference evidence="3 4" key="1">
    <citation type="submission" date="2017-06" db="EMBL/GenBank/DDBJ databases">
        <title>Comparative genomic analysis of Ambrosia Fusariam Clade fungi.</title>
        <authorList>
            <person name="Stajich J.E."/>
            <person name="Carrillo J."/>
            <person name="Kijimoto T."/>
            <person name="Eskalen A."/>
            <person name="O'Donnell K."/>
            <person name="Kasson M."/>
        </authorList>
    </citation>
    <scope>NUCLEOTIDE SEQUENCE [LARGE SCALE GENOMIC DNA]</scope>
    <source>
        <strain evidence="3">UCR3666</strain>
    </source>
</reference>
<dbReference type="InterPro" id="IPR017850">
    <property type="entry name" value="Alkaline_phosphatase_core_sf"/>
</dbReference>
<dbReference type="Gene3D" id="3.80.10.10">
    <property type="entry name" value="Ribonuclease Inhibitor"/>
    <property type="match status" value="1"/>
</dbReference>
<organism evidence="3 4">
    <name type="scientific">Fusarium kuroshium</name>
    <dbReference type="NCBI Taxonomy" id="2010991"/>
    <lineage>
        <taxon>Eukaryota</taxon>
        <taxon>Fungi</taxon>
        <taxon>Dikarya</taxon>
        <taxon>Ascomycota</taxon>
        <taxon>Pezizomycotina</taxon>
        <taxon>Sordariomycetes</taxon>
        <taxon>Hypocreomycetidae</taxon>
        <taxon>Hypocreales</taxon>
        <taxon>Nectriaceae</taxon>
        <taxon>Fusarium</taxon>
        <taxon>Fusarium solani species complex</taxon>
    </lineage>
</organism>
<accession>A0A3M2SJ68</accession>
<evidence type="ECO:0000259" key="2">
    <source>
        <dbReference type="Pfam" id="PF00884"/>
    </source>
</evidence>
<comment type="similarity">
    <text evidence="1">Belongs to the sulfatase family.</text>
</comment>
<dbReference type="SUPFAM" id="SSF52047">
    <property type="entry name" value="RNI-like"/>
    <property type="match status" value="1"/>
</dbReference>
<dbReference type="Gene3D" id="3.30.1120.10">
    <property type="match status" value="1"/>
</dbReference>
<keyword evidence="4" id="KW-1185">Reference proteome</keyword>
<dbReference type="AlphaFoldDB" id="A0A3M2SJ68"/>
<name>A0A3M2SJ68_9HYPO</name>
<sequence length="1060" mass="120097">MPRKITRYLRCPFSNAKAKADVHQLIDHGRQQTLAMPAQEVNIKARSPVPLDSTKPSVTQLSDHVVHDILDLLWHVRPGTLQDVALVSSWLYKQARYVQHQHVLIDLDKEDHVLDRLSLISRLGQAAAVQTVRVLGSKLHIQDDKDHDQILAHLVSMIPFMTGLRHFHWDVSRRHSTSPIPAHVGLMSVPIPSDIMAILSRVGPPLVRLHTSLFCNGLQDSHVQARAILRSLEQCQNLSTLSVDITYTNHQVCFGTMSALKRVLLSCPNLTRLPRIDVHYPRVRCFPGALEDSYCGLGFSHDEKPPPLQELGLLEYPWGGPRRIGYPIETREVDHWASAFDWSRLVHLNDVPEFLITDMAPHLPMLTELTLNRPTSYGIEHLGNEPKRITKFAATLQRLRVHQEEPPGSYDNRGFITDSDLILLSTSLPHLQHLALDIERDQEAQQWPYAALDAIAAFPSLRTVELWFRLGHKPPAPTPLLTVSSARYLGDYLWGRNENLQRMTFHSGAPGPLSGNPSIAFGMDFYIPGPPWAKHNSVTFEYEMVYDSDMPDRRKRSITCLDLSSSMNARLKKLAQGGTRQQTDTDKLNADDIRFMAALDGPLNKGEWSSWHKRQPEVIAYQAENKRIYDETFMSGKWHLGLKPEHHPVRRGFDKSFTLLPGCANHYDWEPTYKDPANEPIPFFEVSSCAIHVEDNQYIKQLPRPWYSSDGYTDKMLEYLKARTDQDRERPFFAYLPYSAPHWPLQAPETSCVKYRGMYSDGPDALRGRRLAKLQSLGLVSQHVQPYPKDPDLWDTIDQDTRDKSAKAMEVYAGMVDRMDWNIGRVIDHLKETGEYDNTLILFMSDNGAEASLISSQDQTPSVYSSLISDAFCTVMDIVPTFLDLAGLEHPGPEYNGRPIAALRGRSWKKFLQALAADSSPQKGSGEVNAVRRQIHGCDYVTGFEIAGSGALRRGDYKITFVPAPRGPQKWELFNVRQDPGETRDLGADLPDLFAELLALWEEYRRDVGVVGLGGEFKRAKPGDPPVVDEFDDPYGWIKYIGKPERIPAKLKDVVPEMFK</sequence>
<dbReference type="GO" id="GO:0004065">
    <property type="term" value="F:arylsulfatase activity"/>
    <property type="evidence" value="ECO:0007669"/>
    <property type="project" value="TreeGrafter"/>
</dbReference>
<dbReference type="STRING" id="2010991.A0A3M2SJ68"/>
<dbReference type="PANTHER" id="PTHR42693">
    <property type="entry name" value="ARYLSULFATASE FAMILY MEMBER"/>
    <property type="match status" value="1"/>
</dbReference>
<dbReference type="PANTHER" id="PTHR42693:SF33">
    <property type="entry name" value="ARYLSULFATASE"/>
    <property type="match status" value="1"/>
</dbReference>
<dbReference type="Pfam" id="PF00884">
    <property type="entry name" value="Sulfatase"/>
    <property type="match status" value="1"/>
</dbReference>
<dbReference type="InterPro" id="IPR032675">
    <property type="entry name" value="LRR_dom_sf"/>
</dbReference>
<protein>
    <recommendedName>
        <fullName evidence="2">Sulfatase N-terminal domain-containing protein</fullName>
    </recommendedName>
</protein>
<dbReference type="InterPro" id="IPR050738">
    <property type="entry name" value="Sulfatase"/>
</dbReference>